<evidence type="ECO:0000256" key="2">
    <source>
        <dbReference type="ARBA" id="ARBA00005887"/>
    </source>
</evidence>
<dbReference type="PANTHER" id="PTHR43029:SF10">
    <property type="entry name" value="AMMONIUM TRANSPORTER MEP2"/>
    <property type="match status" value="1"/>
</dbReference>
<evidence type="ECO:0000256" key="1">
    <source>
        <dbReference type="ARBA" id="ARBA00004141"/>
    </source>
</evidence>
<feature type="transmembrane region" description="Helical" evidence="9">
    <location>
        <begin position="12"/>
        <end position="30"/>
    </location>
</feature>
<dbReference type="InterPro" id="IPR029020">
    <property type="entry name" value="Ammonium/urea_transptr"/>
</dbReference>
<protein>
    <recommendedName>
        <fullName evidence="10">Ammonium transporter AmtB-like domain-containing protein</fullName>
    </recommendedName>
</protein>
<feature type="transmembrane region" description="Helical" evidence="9">
    <location>
        <begin position="50"/>
        <end position="71"/>
    </location>
</feature>
<dbReference type="InterPro" id="IPR001905">
    <property type="entry name" value="Ammonium_transpt"/>
</dbReference>
<comment type="caution">
    <text evidence="11">The sequence shown here is derived from an EMBL/GenBank/DDBJ whole genome shotgun (WGS) entry which is preliminary data.</text>
</comment>
<evidence type="ECO:0000256" key="5">
    <source>
        <dbReference type="ARBA" id="ARBA00022989"/>
    </source>
</evidence>
<dbReference type="SUPFAM" id="SSF111352">
    <property type="entry name" value="Ammonium transporter"/>
    <property type="match status" value="1"/>
</dbReference>
<dbReference type="Gene3D" id="1.10.3430.10">
    <property type="entry name" value="Ammonium transporter AmtB like domains"/>
    <property type="match status" value="1"/>
</dbReference>
<evidence type="ECO:0000256" key="7">
    <source>
        <dbReference type="ARBA" id="ARBA00023177"/>
    </source>
</evidence>
<evidence type="ECO:0000256" key="6">
    <source>
        <dbReference type="ARBA" id="ARBA00023136"/>
    </source>
</evidence>
<keyword evidence="3" id="KW-0813">Transport</keyword>
<dbReference type="AlphaFoldDB" id="A0A0F9H8M0"/>
<organism evidence="11">
    <name type="scientific">marine sediment metagenome</name>
    <dbReference type="NCBI Taxonomy" id="412755"/>
    <lineage>
        <taxon>unclassified sequences</taxon>
        <taxon>metagenomes</taxon>
        <taxon>ecological metagenomes</taxon>
    </lineage>
</organism>
<feature type="domain" description="Ammonium transporter AmtB-like" evidence="10">
    <location>
        <begin position="2"/>
        <end position="92"/>
    </location>
</feature>
<comment type="subcellular location">
    <subcellularLocation>
        <location evidence="1">Membrane</location>
        <topology evidence="1">Multi-pass membrane protein</topology>
    </subcellularLocation>
</comment>
<dbReference type="InterPro" id="IPR024041">
    <property type="entry name" value="NH4_transpt_AmtB-like_dom"/>
</dbReference>
<keyword evidence="5 9" id="KW-1133">Transmembrane helix</keyword>
<dbReference type="GO" id="GO:0008519">
    <property type="term" value="F:ammonium channel activity"/>
    <property type="evidence" value="ECO:0007669"/>
    <property type="project" value="InterPro"/>
</dbReference>
<keyword evidence="4 9" id="KW-0812">Transmembrane</keyword>
<dbReference type="GO" id="GO:0005886">
    <property type="term" value="C:plasma membrane"/>
    <property type="evidence" value="ECO:0007669"/>
    <property type="project" value="TreeGrafter"/>
</dbReference>
<evidence type="ECO:0000313" key="11">
    <source>
        <dbReference type="EMBL" id="KKL71502.1"/>
    </source>
</evidence>
<keyword evidence="6 9" id="KW-0472">Membrane</keyword>
<dbReference type="Pfam" id="PF00909">
    <property type="entry name" value="Ammonium_transp"/>
    <property type="match status" value="1"/>
</dbReference>
<proteinExistence type="inferred from homology"/>
<evidence type="ECO:0000259" key="10">
    <source>
        <dbReference type="Pfam" id="PF00909"/>
    </source>
</evidence>
<evidence type="ECO:0000256" key="8">
    <source>
        <dbReference type="SAM" id="MobiDB-lite"/>
    </source>
</evidence>
<evidence type="ECO:0000256" key="3">
    <source>
        <dbReference type="ARBA" id="ARBA00022448"/>
    </source>
</evidence>
<sequence>MVGVHGIGGTWGAFATGIFAVAAVGGPGFSGLIDGEAGQLARQLTGIGAVWGYSFVLTLVILKVLDIVMGLRVSEKEERLGLDVSQHGERGYVFDEASPVAEAQAPASASPSPAPEPRPEAAGSEAS</sequence>
<gene>
    <name evidence="11" type="ORF">LCGC14_2094260</name>
</gene>
<dbReference type="EMBL" id="LAZR01025572">
    <property type="protein sequence ID" value="KKL71502.1"/>
    <property type="molecule type" value="Genomic_DNA"/>
</dbReference>
<keyword evidence="7" id="KW-0924">Ammonia transport</keyword>
<name>A0A0F9H8M0_9ZZZZ</name>
<dbReference type="PANTHER" id="PTHR43029">
    <property type="entry name" value="AMMONIUM TRANSPORTER MEP2"/>
    <property type="match status" value="1"/>
</dbReference>
<feature type="region of interest" description="Disordered" evidence="8">
    <location>
        <begin position="99"/>
        <end position="127"/>
    </location>
</feature>
<evidence type="ECO:0000256" key="9">
    <source>
        <dbReference type="SAM" id="Phobius"/>
    </source>
</evidence>
<evidence type="ECO:0000256" key="4">
    <source>
        <dbReference type="ARBA" id="ARBA00022692"/>
    </source>
</evidence>
<accession>A0A0F9H8M0</accession>
<comment type="similarity">
    <text evidence="2">Belongs to the ammonia transporter channel (TC 1.A.11.2) family.</text>
</comment>
<feature type="compositionally biased region" description="Low complexity" evidence="8">
    <location>
        <begin position="99"/>
        <end position="111"/>
    </location>
</feature>
<reference evidence="11" key="1">
    <citation type="journal article" date="2015" name="Nature">
        <title>Complex archaea that bridge the gap between prokaryotes and eukaryotes.</title>
        <authorList>
            <person name="Spang A."/>
            <person name="Saw J.H."/>
            <person name="Jorgensen S.L."/>
            <person name="Zaremba-Niedzwiedzka K."/>
            <person name="Martijn J."/>
            <person name="Lind A.E."/>
            <person name="van Eijk R."/>
            <person name="Schleper C."/>
            <person name="Guy L."/>
            <person name="Ettema T.J."/>
        </authorList>
    </citation>
    <scope>NUCLEOTIDE SEQUENCE</scope>
</reference>